<accession>A0A8B2P0I3</accession>
<dbReference type="EMBL" id="QHHQ01000001">
    <property type="protein sequence ID" value="RAI04490.1"/>
    <property type="molecule type" value="Genomic_DNA"/>
</dbReference>
<organism evidence="2 3">
    <name type="scientific">Acuticoccus sediminis</name>
    <dbReference type="NCBI Taxonomy" id="2184697"/>
    <lineage>
        <taxon>Bacteria</taxon>
        <taxon>Pseudomonadati</taxon>
        <taxon>Pseudomonadota</taxon>
        <taxon>Alphaproteobacteria</taxon>
        <taxon>Hyphomicrobiales</taxon>
        <taxon>Amorphaceae</taxon>
        <taxon>Acuticoccus</taxon>
    </lineage>
</organism>
<dbReference type="PANTHER" id="PTHR33164">
    <property type="entry name" value="TRANSCRIPTIONAL REGULATOR, MARR FAMILY"/>
    <property type="match status" value="1"/>
</dbReference>
<evidence type="ECO:0000313" key="2">
    <source>
        <dbReference type="EMBL" id="RAI04490.1"/>
    </source>
</evidence>
<dbReference type="OrthoDB" id="7349109at2"/>
<protein>
    <submittedName>
        <fullName evidence="2">MarR family transcriptional regulator</fullName>
    </submittedName>
</protein>
<dbReference type="InterPro" id="IPR036388">
    <property type="entry name" value="WH-like_DNA-bd_sf"/>
</dbReference>
<proteinExistence type="predicted"/>
<dbReference type="PANTHER" id="PTHR33164:SF95">
    <property type="entry name" value="TRANSCRIPTIONAL REGULATOR"/>
    <property type="match status" value="1"/>
</dbReference>
<dbReference type="GO" id="GO:0003700">
    <property type="term" value="F:DNA-binding transcription factor activity"/>
    <property type="evidence" value="ECO:0007669"/>
    <property type="project" value="InterPro"/>
</dbReference>
<comment type="caution">
    <text evidence="2">The sequence shown here is derived from an EMBL/GenBank/DDBJ whole genome shotgun (WGS) entry which is preliminary data.</text>
</comment>
<dbReference type="AlphaFoldDB" id="A0A8B2P0I3"/>
<dbReference type="InterPro" id="IPR036390">
    <property type="entry name" value="WH_DNA-bd_sf"/>
</dbReference>
<dbReference type="PROSITE" id="PS50995">
    <property type="entry name" value="HTH_MARR_2"/>
    <property type="match status" value="1"/>
</dbReference>
<evidence type="ECO:0000259" key="1">
    <source>
        <dbReference type="PROSITE" id="PS50995"/>
    </source>
</evidence>
<sequence length="156" mass="16924">MPATAATTAIAERPGFLIRRLHQIHVAIFAEECHGEVITPVQYSVMSAVAECKDADQTVLAHAVGLDRTNMAAVLDRLAKRGLIRRRVAPRDRRMKLASVTPAGEALMKRVAEAVDRAHARTVEALPEDERAAFIAALKTLVRANNALGRAPLKMG</sequence>
<dbReference type="Gene3D" id="1.10.10.10">
    <property type="entry name" value="Winged helix-like DNA-binding domain superfamily/Winged helix DNA-binding domain"/>
    <property type="match status" value="1"/>
</dbReference>
<dbReference type="InterPro" id="IPR039422">
    <property type="entry name" value="MarR/SlyA-like"/>
</dbReference>
<dbReference type="PRINTS" id="PR00598">
    <property type="entry name" value="HTHMARR"/>
</dbReference>
<dbReference type="SMART" id="SM00347">
    <property type="entry name" value="HTH_MARR"/>
    <property type="match status" value="1"/>
</dbReference>
<feature type="domain" description="HTH marR-type" evidence="1">
    <location>
        <begin position="14"/>
        <end position="143"/>
    </location>
</feature>
<evidence type="ECO:0000313" key="3">
    <source>
        <dbReference type="Proteomes" id="UP000249590"/>
    </source>
</evidence>
<dbReference type="InterPro" id="IPR000835">
    <property type="entry name" value="HTH_MarR-typ"/>
</dbReference>
<reference evidence="2 3" key="1">
    <citation type="submission" date="2018-05" db="EMBL/GenBank/DDBJ databases">
        <title>Acuticoccus sediminis sp. nov., isolated from deep-sea sediment of Indian Ocean.</title>
        <authorList>
            <person name="Liu X."/>
            <person name="Lai Q."/>
            <person name="Du Y."/>
            <person name="Sun F."/>
            <person name="Zhang X."/>
            <person name="Wang S."/>
            <person name="Shao Z."/>
        </authorList>
    </citation>
    <scope>NUCLEOTIDE SEQUENCE [LARGE SCALE GENOMIC DNA]</scope>
    <source>
        <strain evidence="2 3">PTG4-2</strain>
    </source>
</reference>
<dbReference type="SUPFAM" id="SSF46785">
    <property type="entry name" value="Winged helix' DNA-binding domain"/>
    <property type="match status" value="1"/>
</dbReference>
<dbReference type="Pfam" id="PF01047">
    <property type="entry name" value="MarR"/>
    <property type="match status" value="1"/>
</dbReference>
<gene>
    <name evidence="2" type="ORF">DLJ53_03350</name>
</gene>
<keyword evidence="3" id="KW-1185">Reference proteome</keyword>
<dbReference type="Proteomes" id="UP000249590">
    <property type="component" value="Unassembled WGS sequence"/>
</dbReference>
<name>A0A8B2P0I3_9HYPH</name>
<dbReference type="GO" id="GO:0006950">
    <property type="term" value="P:response to stress"/>
    <property type="evidence" value="ECO:0007669"/>
    <property type="project" value="TreeGrafter"/>
</dbReference>